<gene>
    <name evidence="2" type="ORF">M472_21700</name>
</gene>
<keyword evidence="3" id="KW-1185">Reference proteome</keyword>
<organism evidence="2 3">
    <name type="scientific">Sphingobacterium paucimobilis HER1398</name>
    <dbReference type="NCBI Taxonomy" id="1346330"/>
    <lineage>
        <taxon>Bacteria</taxon>
        <taxon>Pseudomonadati</taxon>
        <taxon>Bacteroidota</taxon>
        <taxon>Sphingobacteriia</taxon>
        <taxon>Sphingobacteriales</taxon>
        <taxon>Sphingobacteriaceae</taxon>
        <taxon>Sphingobacterium</taxon>
    </lineage>
</organism>
<evidence type="ECO:0000256" key="1">
    <source>
        <dbReference type="SAM" id="Phobius"/>
    </source>
</evidence>
<comment type="caution">
    <text evidence="2">The sequence shown here is derived from an EMBL/GenBank/DDBJ whole genome shotgun (WGS) entry which is preliminary data.</text>
</comment>
<feature type="transmembrane region" description="Helical" evidence="1">
    <location>
        <begin position="30"/>
        <end position="51"/>
    </location>
</feature>
<keyword evidence="1" id="KW-0472">Membrane</keyword>
<sequence length="74" mass="8368">MKDLTVFSRFSVSTGKAADNKHMPKMKIKLGSVTPLLSVVLIFVNFIIMYIETETDNGLFLFQRRLVSCEIGVK</sequence>
<dbReference type="Proteomes" id="UP000016584">
    <property type="component" value="Unassembled WGS sequence"/>
</dbReference>
<protein>
    <submittedName>
        <fullName evidence="2">Uncharacterized protein</fullName>
    </submittedName>
</protein>
<evidence type="ECO:0000313" key="2">
    <source>
        <dbReference type="EMBL" id="ERJ61374.1"/>
    </source>
</evidence>
<keyword evidence="1" id="KW-1133">Transmembrane helix</keyword>
<dbReference type="EMBL" id="ATDL01000001">
    <property type="protein sequence ID" value="ERJ61374.1"/>
    <property type="molecule type" value="Genomic_DNA"/>
</dbReference>
<keyword evidence="1" id="KW-0812">Transmembrane</keyword>
<reference evidence="2 3" key="1">
    <citation type="journal article" date="2013" name="Genome Announc.">
        <title>The Draft Genome Sequence of Sphingomonas paucimobilis Strain HER1398 (Proteobacteria), Host to the Giant PAU Phage, Indicates That It Is a Member of the Genus Sphingobacterium (Bacteroidetes).</title>
        <authorList>
            <person name="White R.A.III."/>
            <person name="Suttle C.A."/>
        </authorList>
    </citation>
    <scope>NUCLEOTIDE SEQUENCE [LARGE SCALE GENOMIC DNA]</scope>
    <source>
        <strain evidence="2 3">HER1398</strain>
    </source>
</reference>
<dbReference type="PATRIC" id="fig|1346330.5.peg.31"/>
<dbReference type="AlphaFoldDB" id="U2J8W0"/>
<proteinExistence type="predicted"/>
<accession>U2J8W0</accession>
<name>U2J8W0_9SPHI</name>
<evidence type="ECO:0000313" key="3">
    <source>
        <dbReference type="Proteomes" id="UP000016584"/>
    </source>
</evidence>